<feature type="domain" description="BEACH" evidence="6">
    <location>
        <begin position="1898"/>
        <end position="2187"/>
    </location>
</feature>
<feature type="compositionally biased region" description="Polar residues" evidence="5">
    <location>
        <begin position="2289"/>
        <end position="2303"/>
    </location>
</feature>
<dbReference type="GO" id="GO:0019901">
    <property type="term" value="F:protein kinase binding"/>
    <property type="evidence" value="ECO:0007669"/>
    <property type="project" value="TreeGrafter"/>
</dbReference>
<keyword evidence="4" id="KW-0472">Membrane</keyword>
<feature type="region of interest" description="Disordered" evidence="5">
    <location>
        <begin position="2268"/>
        <end position="2317"/>
    </location>
</feature>
<dbReference type="Gene3D" id="2.130.10.10">
    <property type="entry name" value="YVTN repeat-like/Quinoprotein amine dehydrogenase"/>
    <property type="match status" value="2"/>
</dbReference>
<dbReference type="InterPro" id="IPR050865">
    <property type="entry name" value="BEACH_Domain"/>
</dbReference>
<dbReference type="Pfam" id="PF02138">
    <property type="entry name" value="Beach"/>
    <property type="match status" value="1"/>
</dbReference>
<dbReference type="InterPro" id="IPR015943">
    <property type="entry name" value="WD40/YVTN_repeat-like_dom_sf"/>
</dbReference>
<organism evidence="8 9">
    <name type="scientific">Paragonimus heterotremus</name>
    <dbReference type="NCBI Taxonomy" id="100268"/>
    <lineage>
        <taxon>Eukaryota</taxon>
        <taxon>Metazoa</taxon>
        <taxon>Spiralia</taxon>
        <taxon>Lophotrochozoa</taxon>
        <taxon>Platyhelminthes</taxon>
        <taxon>Trematoda</taxon>
        <taxon>Digenea</taxon>
        <taxon>Plagiorchiida</taxon>
        <taxon>Troglotremata</taxon>
        <taxon>Troglotrematidae</taxon>
        <taxon>Paragonimus</taxon>
    </lineage>
</organism>
<evidence type="ECO:0000256" key="3">
    <source>
        <dbReference type="ARBA" id="ARBA00022737"/>
    </source>
</evidence>
<keyword evidence="3" id="KW-0677">Repeat</keyword>
<dbReference type="CDD" id="cd01201">
    <property type="entry name" value="PH_BEACH"/>
    <property type="match status" value="1"/>
</dbReference>
<dbReference type="InterPro" id="IPR023362">
    <property type="entry name" value="PH-BEACH_dom"/>
</dbReference>
<feature type="region of interest" description="Disordered" evidence="5">
    <location>
        <begin position="1662"/>
        <end position="1696"/>
    </location>
</feature>
<dbReference type="SMART" id="SM00320">
    <property type="entry name" value="WD40"/>
    <property type="match status" value="4"/>
</dbReference>
<evidence type="ECO:0000256" key="4">
    <source>
        <dbReference type="ARBA" id="ARBA00023136"/>
    </source>
</evidence>
<dbReference type="GO" id="GO:0008104">
    <property type="term" value="P:intracellular protein localization"/>
    <property type="evidence" value="ECO:0007669"/>
    <property type="project" value="TreeGrafter"/>
</dbReference>
<dbReference type="Gene3D" id="1.10.1540.10">
    <property type="entry name" value="BEACH domain"/>
    <property type="match status" value="1"/>
</dbReference>
<protein>
    <submittedName>
        <fullName evidence="8">Beige/BEACH domain protein</fullName>
    </submittedName>
</protein>
<feature type="compositionally biased region" description="Low complexity" evidence="5">
    <location>
        <begin position="1680"/>
        <end position="1692"/>
    </location>
</feature>
<feature type="region of interest" description="Disordered" evidence="5">
    <location>
        <begin position="1374"/>
        <end position="1436"/>
    </location>
</feature>
<dbReference type="InterPro" id="IPR036322">
    <property type="entry name" value="WD40_repeat_dom_sf"/>
</dbReference>
<dbReference type="SUPFAM" id="SSF50729">
    <property type="entry name" value="PH domain-like"/>
    <property type="match status" value="1"/>
</dbReference>
<dbReference type="PROSITE" id="PS51783">
    <property type="entry name" value="PH_BEACH"/>
    <property type="match status" value="1"/>
</dbReference>
<name>A0A8J4WTU5_9TREM</name>
<sequence>MPSKSPSSMLVSAHTENADLSVCMGGSASDLGLDVKRLADFFSVLYSCSTCWTTSSIHFLRHITTSIQQQKATSYFLFPGNSESCLVLSPITRWPQKSGWSFNCWCFIEADNEGSNLLYSFLSKDGLGFTAHVEKNVLILTIIRLQGKGIQYRVPADILFGQWCMLTVVYVYNRWGSEEIQCFLDGSQISLLDASWHFGSELLLNRCSIGGSLGTSTRGTSFCGLLTNLMGFTVALSPEQIDAIYTLGVEYQGQFCFEAECQRDLSDSHRRLLYGGGHLHNSLMFAYIPSACDQNLCLNRAPKCLDVFAHSSHAVMNGDVKSVHRTSVTGALHCLGGIQVLYPLFERLDWPISTTHTECSQDVCSSVNLVPMVSTTDSSSHDEESIAVILLDLLFTLVRSSPPMGRQLVQTRGLLLLASALRSASVKNLNLLLLSRLIEVARELVSAADLAKSGTFNPGVHMHSSFVFTLLRHLHGYVFCNPDLWIRASIEVQDQLYQFLAAEFLPNVVRHGCVNRTTTVLQSIYTLKYYYSLTDPRSRSGFQLRTTDHLPLCNLQDVLKLRANLLIYIRQLMIRLGVCLDAEMQALFSYFMTVQEDENLHDVLYLFVTLVVAHPGTVGPAFMRNNGLHVAFKLLTSNDEHNRIYAIKLIGFHLQQNKLSKRNELMERYHLFTMLADRLSQFSESISMLTYNALFEVLVDQLTTRPQLDPLTQIPPDMIIKNPNILRVLSNLIHRSRQTPEAVLVKQIFLQHLIALCARNLHNRRTILQISVWQDCILKLTTFYPTSESETLSLACVLNLFRLLLFHAIRYEQDGWRVWTDTLALLHLWLEKTNKPVPIKRVPNGHSVTSGTSFRISSRAALSDTELDLTEPVARRLIGTLTNRVDLDSQNLQSSGVIVKDDDSAHDSSLNKEKVSESLGHERLVRLRQSRGFFWSHIHQILLDDLLYSIEEELGVVSAKSISYYEGCAISSVRCAKYGFTRDEVSSTQFVGGVVGLSLDATDTGQSYAVSNAALTLLQDPANRIFALNLTNFLSDCTDVLVGACGGLLPLLAAATTASGDVGVFESIEGLSVSDAMTFVLRVAFLVDLCINHLDLSSIEKDRNMASGVLVRQFTRLYLMTAVRNCLESRFFHLQPSHEVLLQLKSFTNSADGVRFVPVISDTCTIQSADEANSTGSAQDEADITTHQDHYNGSHYSSLIHGLLDPASAVELEGLATRLFCLTKLLSTSAGPLESRLGFAPSPWRFMNFLSTDHLFLLNDLKQRHIARLEHLPRELHRLMFSLRPTLHYPVVHDKTFLKAVIQPLTDPQCLLQARDLNRLQGIIFKSEELQRVPEFLAMSVAYFICVLMVSKYRDVLEPTLKLLTNPDSSHVVNAQSVKSPDLVRSEESVTQPHSSSENLETNHQIERPPSDGRTASSLTDSDEDDSADEGSVVDPPITVPLEKVEIASLSRRSHRVDDDRITEELNATLTSAASFLRDLFHDFSSHFSKNLLGSQGQALLTSGLATLRDSQSVVELVMLLCSQEWQSSLQKNAGLAFIELINEGRVLSRVVREHVLRVTAEAVTLMDRLARADVKSHAEFDELTARLAANKREDARMCEHVITSARLHDQLSTVWLTNKIHRLMTHLWSNWSDRLNGSSKTSDSKITEFYRLDDWEDDSRRRRRLSPNPHGSTHPYAVLNNRTENTTNRLTAPDLSIETVLKQTGAASGYGEESTDDSDSGVIDLVDGHMDTLQTSNSQPSSTQQRRASFDSVELNTQLEDLMDSMDVGITTDDVRFAVPCLLVSFGIGVRGMLSVGRSELQFERDLNHSGTQPLDKKVLVYVESACNKWLFSEIHAVFTRRYLHRTVALELFVTSRSSVFLAFENTETLRRIVNALPPVGIGSKYGLARSRATTLASPRQLFTQSNMTQRWQRREISNFDYLMYLNTISGRTYNDLNQYPIFPWIIANYNSDELELNEPSNYRDLSKPIGALDPKRKAYFDERYASWEDDSQPPFHYGTHYSTAAFVLSYLLRLEPFTTLFLHLQDGKFDHPDRLFSSVGRTWDNCQRNTSDVKELIPEFFYLPEMFENSSHFNLGVTEDGEEVGEVKLPKWATTPEQFIRIHRQALESELVSCQLHHWIDLIFGYKQRGPEAVLATNVFHHLTYEGSVDWSKLTDPLLVQAVQDQIQSFGQTPSQLLRSPHPHRDSALHLDPLVFTPLAEEVCMIYKFYSNAPVVFVASQTDNITGLSHPAVVTVTANRTVVLTRWNNAAADAAYQTARVHPVHAQNSSVTSSTRHGADQSFVHPNASTATDKDNSSAIGSEQPDELHLSGEGCNTVDQLSSEPLSIKSNNTIAAQNGTSLQSTYLLTSDLISSQASHPYTHCLGEDFDLILPAQSNQFLATTDLRILFVCGHDDCSFRLYSLETGRVVQAVYGHFGVVTCLSHSEYNSGDHCYLVSGGRDCTVKLWIYSMRRMLVLGDQASVSASPLVSLIGHEAEITSVAVSAELGLILSGSDGGTCLLHSTRGELLRQIYRFPLTMNLTTPDSFLQATVSRLPVRFVSYHREGYLVVQYGPTDLTVYTLNGKQIHSSDLIQLAAASNYQITGIIFSACGRYLLISGNDGVVWVLRSHDLSPVHAFPRCDAPVRSLCLTRDQRFLMVGLSSGSLVIFYVDFGRWHHEFQERYAY</sequence>
<dbReference type="GO" id="GO:0016020">
    <property type="term" value="C:membrane"/>
    <property type="evidence" value="ECO:0007669"/>
    <property type="project" value="UniProtKB-SubCell"/>
</dbReference>
<dbReference type="Gene3D" id="2.30.29.30">
    <property type="entry name" value="Pleckstrin-homology domain (PH domain)/Phosphotyrosine-binding domain (PTB)"/>
    <property type="match status" value="1"/>
</dbReference>
<evidence type="ECO:0000259" key="6">
    <source>
        <dbReference type="PROSITE" id="PS50197"/>
    </source>
</evidence>
<dbReference type="Pfam" id="PF06469">
    <property type="entry name" value="DUF1088"/>
    <property type="match status" value="1"/>
</dbReference>
<dbReference type="Pfam" id="PF15787">
    <property type="entry name" value="DUF4704"/>
    <property type="match status" value="1"/>
</dbReference>
<reference evidence="8" key="1">
    <citation type="submission" date="2019-05" db="EMBL/GenBank/DDBJ databases">
        <title>Annotation for the trematode Paragonimus heterotremus.</title>
        <authorList>
            <person name="Choi Y.-J."/>
        </authorList>
    </citation>
    <scope>NUCLEOTIDE SEQUENCE</scope>
    <source>
        <strain evidence="8">LC</strain>
    </source>
</reference>
<dbReference type="PANTHER" id="PTHR13743:SF162">
    <property type="entry name" value="NEUROBEACHIN"/>
    <property type="match status" value="1"/>
</dbReference>
<dbReference type="PANTHER" id="PTHR13743">
    <property type="entry name" value="BEIGE/BEACH-RELATED"/>
    <property type="match status" value="1"/>
</dbReference>
<dbReference type="InterPro" id="IPR001680">
    <property type="entry name" value="WD40_rpt"/>
</dbReference>
<dbReference type="Pfam" id="PF20426">
    <property type="entry name" value="NBCH_WD40"/>
    <property type="match status" value="1"/>
</dbReference>
<dbReference type="InterPro" id="IPR046851">
    <property type="entry name" value="NBCH_WD40"/>
</dbReference>
<gene>
    <name evidence="8" type="ORF">PHET_02440</name>
</gene>
<dbReference type="GO" id="GO:0005829">
    <property type="term" value="C:cytosol"/>
    <property type="evidence" value="ECO:0007669"/>
    <property type="project" value="TreeGrafter"/>
</dbReference>
<dbReference type="SUPFAM" id="SSF81837">
    <property type="entry name" value="BEACH domain"/>
    <property type="match status" value="1"/>
</dbReference>
<accession>A0A8J4WTU5</accession>
<evidence type="ECO:0000256" key="2">
    <source>
        <dbReference type="ARBA" id="ARBA00022574"/>
    </source>
</evidence>
<comment type="caution">
    <text evidence="8">The sequence shown here is derived from an EMBL/GenBank/DDBJ whole genome shotgun (WGS) entry which is preliminary data.</text>
</comment>
<keyword evidence="9" id="KW-1185">Reference proteome</keyword>
<dbReference type="OrthoDB" id="26681at2759"/>
<evidence type="ECO:0000259" key="7">
    <source>
        <dbReference type="PROSITE" id="PS51783"/>
    </source>
</evidence>
<evidence type="ECO:0000256" key="5">
    <source>
        <dbReference type="SAM" id="MobiDB-lite"/>
    </source>
</evidence>
<evidence type="ECO:0000313" key="8">
    <source>
        <dbReference type="EMBL" id="KAF5404110.1"/>
    </source>
</evidence>
<keyword evidence="2" id="KW-0853">WD repeat</keyword>
<dbReference type="InterPro" id="IPR000409">
    <property type="entry name" value="BEACH_dom"/>
</dbReference>
<feature type="domain" description="BEACH-type PH" evidence="7">
    <location>
        <begin position="1771"/>
        <end position="1879"/>
    </location>
</feature>
<dbReference type="SUPFAM" id="SSF50978">
    <property type="entry name" value="WD40 repeat-like"/>
    <property type="match status" value="1"/>
</dbReference>
<proteinExistence type="predicted"/>
<dbReference type="InterPro" id="IPR011993">
    <property type="entry name" value="PH-like_dom_sf"/>
</dbReference>
<evidence type="ECO:0000313" key="9">
    <source>
        <dbReference type="Proteomes" id="UP000748531"/>
    </source>
</evidence>
<dbReference type="SMART" id="SM01026">
    <property type="entry name" value="Beach"/>
    <property type="match status" value="1"/>
</dbReference>
<dbReference type="FunFam" id="1.10.1540.10:FF:000001">
    <property type="entry name" value="neurobeachin isoform X1"/>
    <property type="match status" value="1"/>
</dbReference>
<feature type="compositionally biased region" description="Polar residues" evidence="5">
    <location>
        <begin position="2268"/>
        <end position="2278"/>
    </location>
</feature>
<dbReference type="Pfam" id="PF14844">
    <property type="entry name" value="PH_BEACH"/>
    <property type="match status" value="1"/>
</dbReference>
<evidence type="ECO:0000256" key="1">
    <source>
        <dbReference type="ARBA" id="ARBA00004370"/>
    </source>
</evidence>
<dbReference type="Gene3D" id="2.60.120.200">
    <property type="match status" value="1"/>
</dbReference>
<dbReference type="InterPro" id="IPR031570">
    <property type="entry name" value="NBEA/BDCP_DUF4704"/>
</dbReference>
<dbReference type="InterPro" id="IPR010508">
    <property type="entry name" value="NBEA-like_DUF1088"/>
</dbReference>
<dbReference type="CDD" id="cd06071">
    <property type="entry name" value="Beach"/>
    <property type="match status" value="1"/>
</dbReference>
<dbReference type="InterPro" id="IPR013320">
    <property type="entry name" value="ConA-like_dom_sf"/>
</dbReference>
<dbReference type="Proteomes" id="UP000748531">
    <property type="component" value="Unassembled WGS sequence"/>
</dbReference>
<dbReference type="PROSITE" id="PS50197">
    <property type="entry name" value="BEACH"/>
    <property type="match status" value="1"/>
</dbReference>
<dbReference type="SUPFAM" id="SSF49899">
    <property type="entry name" value="Concanavalin A-like lectins/glucanases"/>
    <property type="match status" value="1"/>
</dbReference>
<comment type="subcellular location">
    <subcellularLocation>
        <location evidence="1">Membrane</location>
    </subcellularLocation>
</comment>
<dbReference type="EMBL" id="LUCH01000880">
    <property type="protein sequence ID" value="KAF5404110.1"/>
    <property type="molecule type" value="Genomic_DNA"/>
</dbReference>
<feature type="compositionally biased region" description="Polar residues" evidence="5">
    <location>
        <begin position="1389"/>
        <end position="1403"/>
    </location>
</feature>
<dbReference type="InterPro" id="IPR036372">
    <property type="entry name" value="BEACH_dom_sf"/>
</dbReference>